<accession>A0ABW1U5R0</accession>
<dbReference type="SUPFAM" id="SSF74650">
    <property type="entry name" value="Galactose mutarotase-like"/>
    <property type="match status" value="1"/>
</dbReference>
<proteinExistence type="predicted"/>
<dbReference type="EMBL" id="JBHSSO010000006">
    <property type="protein sequence ID" value="MFC6288904.1"/>
    <property type="molecule type" value="Genomic_DNA"/>
</dbReference>
<reference evidence="2" key="1">
    <citation type="journal article" date="2019" name="Int. J. Syst. Evol. Microbiol.">
        <title>The Global Catalogue of Microorganisms (GCM) 10K type strain sequencing project: providing services to taxonomists for standard genome sequencing and annotation.</title>
        <authorList>
            <consortium name="The Broad Institute Genomics Platform"/>
            <consortium name="The Broad Institute Genome Sequencing Center for Infectious Disease"/>
            <person name="Wu L."/>
            <person name="Ma J."/>
        </authorList>
    </citation>
    <scope>NUCLEOTIDE SEQUENCE [LARGE SCALE GENOMIC DNA]</scope>
    <source>
        <strain evidence="2">CCM 8893</strain>
    </source>
</reference>
<dbReference type="RefSeq" id="WP_125576869.1">
    <property type="nucleotide sequence ID" value="NZ_JBHSSO010000006.1"/>
</dbReference>
<dbReference type="InterPro" id="IPR037481">
    <property type="entry name" value="LacX"/>
</dbReference>
<dbReference type="Gene3D" id="2.70.98.10">
    <property type="match status" value="1"/>
</dbReference>
<evidence type="ECO:0000313" key="1">
    <source>
        <dbReference type="EMBL" id="MFC6288904.1"/>
    </source>
</evidence>
<name>A0ABW1U5R0_9LACO</name>
<dbReference type="CDD" id="cd09024">
    <property type="entry name" value="Aldose_epim_lacX"/>
    <property type="match status" value="1"/>
</dbReference>
<dbReference type="InterPro" id="IPR008183">
    <property type="entry name" value="Aldose_1/G6P_1-epimerase"/>
</dbReference>
<dbReference type="PANTHER" id="PTHR11122">
    <property type="entry name" value="APOSPORY-ASSOCIATED PROTEIN C-RELATED"/>
    <property type="match status" value="1"/>
</dbReference>
<organism evidence="1 2">
    <name type="scientific">Levilactobacillus angrenensis</name>
    <dbReference type="NCBI Taxonomy" id="2486020"/>
    <lineage>
        <taxon>Bacteria</taxon>
        <taxon>Bacillati</taxon>
        <taxon>Bacillota</taxon>
        <taxon>Bacilli</taxon>
        <taxon>Lactobacillales</taxon>
        <taxon>Lactobacillaceae</taxon>
        <taxon>Levilactobacillus</taxon>
    </lineage>
</organism>
<gene>
    <name evidence="1" type="ORF">ACFP1M_01585</name>
</gene>
<protein>
    <submittedName>
        <fullName evidence="1">Aldose 1-epimerase family protein</fullName>
    </submittedName>
</protein>
<comment type="caution">
    <text evidence="1">The sequence shown here is derived from an EMBL/GenBank/DDBJ whole genome shotgun (WGS) entry which is preliminary data.</text>
</comment>
<dbReference type="PANTHER" id="PTHR11122:SF13">
    <property type="entry name" value="GLUCOSE-6-PHOSPHATE 1-EPIMERASE"/>
    <property type="match status" value="1"/>
</dbReference>
<keyword evidence="2" id="KW-1185">Reference proteome</keyword>
<dbReference type="Pfam" id="PF01263">
    <property type="entry name" value="Aldose_epim"/>
    <property type="match status" value="1"/>
</dbReference>
<dbReference type="Proteomes" id="UP001596258">
    <property type="component" value="Unassembled WGS sequence"/>
</dbReference>
<dbReference type="InterPro" id="IPR011013">
    <property type="entry name" value="Gal_mutarotase_sf_dom"/>
</dbReference>
<evidence type="ECO:0000313" key="2">
    <source>
        <dbReference type="Proteomes" id="UP001596258"/>
    </source>
</evidence>
<sequence length="291" mass="32732">MLTLKNDYLTVQINPLGAELSSVKDNDSGMEYMWQADKTYWGRHAPLLFPIVGRLQDNQYRLNGTTYHMTQHGFARDREFTVVDQDETSVTLRLQADDQTKTLFPADFTLTVHYTLNDHQLRFAATVDNPAATPLTFSFGAHPGFNVPLGDPTADFSDYQVTVSPKKVYQRVPLVGPYSDTQHSVPMDLTQPLQLDHDLFDHDAKVLTLDNQETTLMLSSGVNDHGVALTLSAPYVGIWSPYPKRAPFVCFEPWWGLADDVQATGDLETKVAIHQLAAHDSFQASYQITYF</sequence>
<dbReference type="InterPro" id="IPR014718">
    <property type="entry name" value="GH-type_carb-bd"/>
</dbReference>